<organism evidence="9 10">
    <name type="scientific">Streptomyces polygonati</name>
    <dbReference type="NCBI Taxonomy" id="1617087"/>
    <lineage>
        <taxon>Bacteria</taxon>
        <taxon>Bacillati</taxon>
        <taxon>Actinomycetota</taxon>
        <taxon>Actinomycetes</taxon>
        <taxon>Kitasatosporales</taxon>
        <taxon>Streptomycetaceae</taxon>
        <taxon>Streptomyces</taxon>
    </lineage>
</organism>
<dbReference type="RefSeq" id="WP_386428485.1">
    <property type="nucleotide sequence ID" value="NZ_JBHSBB010000009.1"/>
</dbReference>
<comment type="subcellular location">
    <subcellularLocation>
        <location evidence="1">Secreted</location>
        <location evidence="1">Cell wall</location>
    </subcellularLocation>
</comment>
<dbReference type="PROSITE" id="PS51318">
    <property type="entry name" value="TAT"/>
    <property type="match status" value="1"/>
</dbReference>
<dbReference type="Proteomes" id="UP001595765">
    <property type="component" value="Unassembled WGS sequence"/>
</dbReference>
<sequence length="502" mass="54090">MSNATQDDGAQQEGPTRRRLLGAAATVGGLAAAASLFPPNLSRAAAAAPKHGPRLSDIEHVVILMQENRSFDHYFGTLSGVRGFEDPKAARLPSGRPVFYQPDSLNPDGYLLPYHMDSKTTAAQAIPSLSHAWQAQHTAWNGGKVDSWLPAHRAADGNAHGPYTMGYLAREDIPFHYALADAFTICDGYHSSVLGPTHPNRYMHMTGTIDPDGLAGGPALDNNAPAGTYSWTTYPERLEAAGVSWKIYHEPKSGPGGSPTGLPPLANMKQYQAAKPGDPLYDKAIAESGFGQFEYDAINGKLPKVSWLLPPSLYDEHPARLPAAGANWLAGKIDAIAANPETWAKTVFILNYDENDGLFDHVVPPTPPAGTPGEFVTRTSPTGVAGGNLPVGLGFRVPCIIISPWTVGGWVSSETFDHTSVLQFLERLTGVTEPNISDWRRRITGDLTSALRINEHQRPAPELPQTGASYSLAQYEAANLPLPTVPTRQTPPRQEKGHRPRT</sequence>
<dbReference type="Pfam" id="PF04185">
    <property type="entry name" value="Phosphoesterase"/>
    <property type="match status" value="1"/>
</dbReference>
<evidence type="ECO:0000256" key="7">
    <source>
        <dbReference type="ARBA" id="ARBA00048421"/>
    </source>
</evidence>
<dbReference type="InterPro" id="IPR007312">
    <property type="entry name" value="Phosphoesterase"/>
</dbReference>
<evidence type="ECO:0000256" key="5">
    <source>
        <dbReference type="ARBA" id="ARBA00022801"/>
    </source>
</evidence>
<evidence type="ECO:0000256" key="1">
    <source>
        <dbReference type="ARBA" id="ARBA00004191"/>
    </source>
</evidence>
<keyword evidence="10" id="KW-1185">Reference proteome</keyword>
<evidence type="ECO:0000256" key="3">
    <source>
        <dbReference type="ARBA" id="ARBA00012018"/>
    </source>
</evidence>
<feature type="compositionally biased region" description="Low complexity" evidence="8">
    <location>
        <begin position="480"/>
        <end position="492"/>
    </location>
</feature>
<dbReference type="InterPro" id="IPR017850">
    <property type="entry name" value="Alkaline_phosphatase_core_sf"/>
</dbReference>
<dbReference type="PANTHER" id="PTHR31956">
    <property type="entry name" value="NON-SPECIFIC PHOSPHOLIPASE C4-RELATED"/>
    <property type="match status" value="1"/>
</dbReference>
<keyword evidence="5" id="KW-0378">Hydrolase</keyword>
<proteinExistence type="inferred from homology"/>
<evidence type="ECO:0000313" key="9">
    <source>
        <dbReference type="EMBL" id="MFC4031950.1"/>
    </source>
</evidence>
<feature type="region of interest" description="Disordered" evidence="8">
    <location>
        <begin position="480"/>
        <end position="502"/>
    </location>
</feature>
<dbReference type="PANTHER" id="PTHR31956:SF1">
    <property type="entry name" value="NON-SPECIFIC PHOSPHOLIPASE C1"/>
    <property type="match status" value="1"/>
</dbReference>
<accession>A0ABV8HJ10</accession>
<evidence type="ECO:0000313" key="10">
    <source>
        <dbReference type="Proteomes" id="UP001595765"/>
    </source>
</evidence>
<evidence type="ECO:0000256" key="8">
    <source>
        <dbReference type="SAM" id="MobiDB-lite"/>
    </source>
</evidence>
<keyword evidence="4" id="KW-0134">Cell wall</keyword>
<comment type="similarity">
    <text evidence="2">Belongs to the bacterial phospholipase C family.</text>
</comment>
<comment type="catalytic activity">
    <reaction evidence="7">
        <text>a 1,2-diacyl-sn-glycero-3-phosphocholine + H2O = phosphocholine + a 1,2-diacyl-sn-glycerol + H(+)</text>
        <dbReference type="Rhea" id="RHEA:10604"/>
        <dbReference type="ChEBI" id="CHEBI:15377"/>
        <dbReference type="ChEBI" id="CHEBI:15378"/>
        <dbReference type="ChEBI" id="CHEBI:17815"/>
        <dbReference type="ChEBI" id="CHEBI:57643"/>
        <dbReference type="ChEBI" id="CHEBI:295975"/>
        <dbReference type="EC" id="3.1.4.3"/>
    </reaction>
    <physiologicalReaction direction="left-to-right" evidence="7">
        <dbReference type="Rhea" id="RHEA:10605"/>
    </physiologicalReaction>
</comment>
<evidence type="ECO:0000256" key="4">
    <source>
        <dbReference type="ARBA" id="ARBA00022512"/>
    </source>
</evidence>
<name>A0ABV8HJ10_9ACTN</name>
<keyword evidence="4" id="KW-0964">Secreted</keyword>
<dbReference type="CDD" id="cd16014">
    <property type="entry name" value="PLC"/>
    <property type="match status" value="1"/>
</dbReference>
<dbReference type="InterPro" id="IPR006311">
    <property type="entry name" value="TAT_signal"/>
</dbReference>
<dbReference type="EC" id="3.1.4.3" evidence="3"/>
<reference evidence="10" key="1">
    <citation type="journal article" date="2019" name="Int. J. Syst. Evol. Microbiol.">
        <title>The Global Catalogue of Microorganisms (GCM) 10K type strain sequencing project: providing services to taxonomists for standard genome sequencing and annotation.</title>
        <authorList>
            <consortium name="The Broad Institute Genomics Platform"/>
            <consortium name="The Broad Institute Genome Sequencing Center for Infectious Disease"/>
            <person name="Wu L."/>
            <person name="Ma J."/>
        </authorList>
    </citation>
    <scope>NUCLEOTIDE SEQUENCE [LARGE SCALE GENOMIC DNA]</scope>
    <source>
        <strain evidence="10">CGMCC 4.7237</strain>
    </source>
</reference>
<evidence type="ECO:0000256" key="2">
    <source>
        <dbReference type="ARBA" id="ARBA00009717"/>
    </source>
</evidence>
<dbReference type="Gene3D" id="3.40.720.10">
    <property type="entry name" value="Alkaline Phosphatase, subunit A"/>
    <property type="match status" value="2"/>
</dbReference>
<keyword evidence="6" id="KW-0843">Virulence</keyword>
<protein>
    <recommendedName>
        <fullName evidence="3">phospholipase C</fullName>
        <ecNumber evidence="3">3.1.4.3</ecNumber>
    </recommendedName>
</protein>
<dbReference type="EMBL" id="JBHSBB010000009">
    <property type="protein sequence ID" value="MFC4031950.1"/>
    <property type="molecule type" value="Genomic_DNA"/>
</dbReference>
<evidence type="ECO:0000256" key="6">
    <source>
        <dbReference type="ARBA" id="ARBA00023026"/>
    </source>
</evidence>
<comment type="caution">
    <text evidence="9">The sequence shown here is derived from an EMBL/GenBank/DDBJ whole genome shotgun (WGS) entry which is preliminary data.</text>
</comment>
<feature type="compositionally biased region" description="Basic and acidic residues" evidence="8">
    <location>
        <begin position="493"/>
        <end position="502"/>
    </location>
</feature>
<gene>
    <name evidence="9" type="ORF">ACFO3J_10705</name>
</gene>